<evidence type="ECO:0000313" key="2">
    <source>
        <dbReference type="Proteomes" id="UP000253410"/>
    </source>
</evidence>
<evidence type="ECO:0000313" key="1">
    <source>
        <dbReference type="EMBL" id="RBL92173.1"/>
    </source>
</evidence>
<protein>
    <submittedName>
        <fullName evidence="1">GrpB family protein</fullName>
    </submittedName>
</protein>
<dbReference type="SUPFAM" id="SSF81301">
    <property type="entry name" value="Nucleotidyltransferase"/>
    <property type="match status" value="1"/>
</dbReference>
<name>A0A365Y0P2_9BACT</name>
<dbReference type="EMBL" id="QFFJ01000001">
    <property type="protein sequence ID" value="RBL92173.1"/>
    <property type="molecule type" value="Genomic_DNA"/>
</dbReference>
<sequence length="194" mass="21593">MEMNAIKVLPYTEEWASTFRQLAAIYQQHLEGLITGIEHVGSTSVPGLAAKPIIDIDLLIKEPSQLPPVVAVLEKLGYTWRGDLGIPGRDAFGRNADTTPDDSKETVWMTHNLYVCQEGCISLKNHLQLRDFLRQHPEAAQQYGALKQELAVKYPYDIDQYIEGKTAFITGILAQTGLQEDALQDITARNKAGK</sequence>
<dbReference type="InterPro" id="IPR043519">
    <property type="entry name" value="NT_sf"/>
</dbReference>
<comment type="caution">
    <text evidence="1">The sequence shown here is derived from an EMBL/GenBank/DDBJ whole genome shotgun (WGS) entry which is preliminary data.</text>
</comment>
<dbReference type="Proteomes" id="UP000253410">
    <property type="component" value="Unassembled WGS sequence"/>
</dbReference>
<dbReference type="OrthoDB" id="9799092at2"/>
<dbReference type="InterPro" id="IPR007344">
    <property type="entry name" value="GrpB/CoaE"/>
</dbReference>
<dbReference type="Gene3D" id="3.30.460.10">
    <property type="entry name" value="Beta Polymerase, domain 2"/>
    <property type="match status" value="1"/>
</dbReference>
<reference evidence="1 2" key="1">
    <citation type="submission" date="2018-05" db="EMBL/GenBank/DDBJ databases">
        <title>Chitinophaga sp. K3CV102501T nov., isolated from isolated from a monsoon evergreen broad-leaved forest soil.</title>
        <authorList>
            <person name="Lv Y."/>
        </authorList>
    </citation>
    <scope>NUCLEOTIDE SEQUENCE [LARGE SCALE GENOMIC DNA]</scope>
    <source>
        <strain evidence="1 2">GDMCC 1.1325</strain>
    </source>
</reference>
<dbReference type="PANTHER" id="PTHR34822:SF1">
    <property type="entry name" value="GRPB FAMILY PROTEIN"/>
    <property type="match status" value="1"/>
</dbReference>
<accession>A0A365Y0P2</accession>
<gene>
    <name evidence="1" type="ORF">DF182_06135</name>
</gene>
<dbReference type="AlphaFoldDB" id="A0A365Y0P2"/>
<dbReference type="PANTHER" id="PTHR34822">
    <property type="entry name" value="GRPB DOMAIN PROTEIN (AFU_ORTHOLOGUE AFUA_1G01530)"/>
    <property type="match status" value="1"/>
</dbReference>
<proteinExistence type="predicted"/>
<organism evidence="1 2">
    <name type="scientific">Chitinophaga flava</name>
    <dbReference type="NCBI Taxonomy" id="2259036"/>
    <lineage>
        <taxon>Bacteria</taxon>
        <taxon>Pseudomonadati</taxon>
        <taxon>Bacteroidota</taxon>
        <taxon>Chitinophagia</taxon>
        <taxon>Chitinophagales</taxon>
        <taxon>Chitinophagaceae</taxon>
        <taxon>Chitinophaga</taxon>
    </lineage>
</organism>
<keyword evidence="2" id="KW-1185">Reference proteome</keyword>
<dbReference type="Pfam" id="PF04229">
    <property type="entry name" value="GrpB"/>
    <property type="match status" value="1"/>
</dbReference>